<keyword evidence="7" id="KW-1185">Reference proteome</keyword>
<dbReference type="Gene3D" id="3.60.15.10">
    <property type="entry name" value="Ribonuclease Z/Hydroxyacylglutathione hydrolase-like"/>
    <property type="match status" value="1"/>
</dbReference>
<comment type="similarity">
    <text evidence="1">Belongs to the metallo-beta-lactamase superfamily.</text>
</comment>
<evidence type="ECO:0000313" key="7">
    <source>
        <dbReference type="Proteomes" id="UP001431010"/>
    </source>
</evidence>
<dbReference type="InterPro" id="IPR006311">
    <property type="entry name" value="TAT_signal"/>
</dbReference>
<gene>
    <name evidence="6" type="ORF">LQG66_13080</name>
</gene>
<protein>
    <submittedName>
        <fullName evidence="6">MBL fold metallo-hydrolase</fullName>
    </submittedName>
</protein>
<reference evidence="6" key="1">
    <citation type="journal article" date="2024" name="Antonie Van Leeuwenhoek">
        <title>Bradyrhizobium ontarionense sp. nov., a novel bacterial symbiont isolated from Aeschynomene indica (Indian jointvetch), harbours photosynthesis, nitrogen fixation and nitrous oxide (N2O) reductase genes.</title>
        <authorList>
            <person name="Bromfield E.S.P."/>
            <person name="Cloutier S."/>
        </authorList>
    </citation>
    <scope>NUCLEOTIDE SEQUENCE</scope>
    <source>
        <strain evidence="6">A19</strain>
    </source>
</reference>
<evidence type="ECO:0000256" key="3">
    <source>
        <dbReference type="ARBA" id="ARBA00022801"/>
    </source>
</evidence>
<dbReference type="InterPro" id="IPR051013">
    <property type="entry name" value="MBL_superfamily_lactonases"/>
</dbReference>
<dbReference type="PANTHER" id="PTHR42978:SF6">
    <property type="entry name" value="QUORUM-QUENCHING LACTONASE YTNP-RELATED"/>
    <property type="match status" value="1"/>
</dbReference>
<keyword evidence="2" id="KW-0479">Metal-binding</keyword>
<dbReference type="InterPro" id="IPR036866">
    <property type="entry name" value="RibonucZ/Hydroxyglut_hydro"/>
</dbReference>
<evidence type="ECO:0000256" key="4">
    <source>
        <dbReference type="ARBA" id="ARBA00022833"/>
    </source>
</evidence>
<dbReference type="SUPFAM" id="SSF56281">
    <property type="entry name" value="Metallo-hydrolase/oxidoreductase"/>
    <property type="match status" value="1"/>
</dbReference>
<evidence type="ECO:0000313" key="6">
    <source>
        <dbReference type="EMBL" id="UFZ07174.1"/>
    </source>
</evidence>
<dbReference type="RefSeq" id="WP_231326627.1">
    <property type="nucleotide sequence ID" value="NZ_CP088156.1"/>
</dbReference>
<keyword evidence="4" id="KW-0862">Zinc</keyword>
<accession>A0ABY3RIU8</accession>
<name>A0ABY3RIU8_9BRAD</name>
<evidence type="ECO:0000256" key="2">
    <source>
        <dbReference type="ARBA" id="ARBA00022723"/>
    </source>
</evidence>
<proteinExistence type="inferred from homology"/>
<evidence type="ECO:0000259" key="5">
    <source>
        <dbReference type="SMART" id="SM00849"/>
    </source>
</evidence>
<organism evidence="6 7">
    <name type="scientific">Bradyrhizobium ontarionense</name>
    <dbReference type="NCBI Taxonomy" id="2898149"/>
    <lineage>
        <taxon>Bacteria</taxon>
        <taxon>Pseudomonadati</taxon>
        <taxon>Pseudomonadota</taxon>
        <taxon>Alphaproteobacteria</taxon>
        <taxon>Hyphomicrobiales</taxon>
        <taxon>Nitrobacteraceae</taxon>
        <taxon>Bradyrhizobium</taxon>
    </lineage>
</organism>
<keyword evidence="3" id="KW-0378">Hydrolase</keyword>
<dbReference type="Pfam" id="PF00753">
    <property type="entry name" value="Lactamase_B"/>
    <property type="match status" value="1"/>
</dbReference>
<dbReference type="Proteomes" id="UP001431010">
    <property type="component" value="Chromosome"/>
</dbReference>
<evidence type="ECO:0000256" key="1">
    <source>
        <dbReference type="ARBA" id="ARBA00007749"/>
    </source>
</evidence>
<dbReference type="PANTHER" id="PTHR42978">
    <property type="entry name" value="QUORUM-QUENCHING LACTONASE YTNP-RELATED-RELATED"/>
    <property type="match status" value="1"/>
</dbReference>
<dbReference type="PROSITE" id="PS51318">
    <property type="entry name" value="TAT"/>
    <property type="match status" value="1"/>
</dbReference>
<dbReference type="CDD" id="cd07720">
    <property type="entry name" value="OPHC2-like_MBL-fold"/>
    <property type="match status" value="1"/>
</dbReference>
<sequence>MSISTGRDGRDLLNRRTFMGATADALASPLLSDRGLSSSAYAFRHGAFDIRVFSDGHMIVPASMLAIGAPADKLEEVLRRTNAPTPMAWPAANIPLIRVGGDLILVDVGDGRNFQPTEGELLASLRLNGVDPAAITKVVLTHSHPDHLWGISNSAGELNYPNATYHIGGAEWNFWMSSDVATSLPADFRGIVPRTQRTLAAIAGRVIFVKHGDEIVPGMKVFDTPGHTPGQFSLALKGEDGLIITADALTHEVISFEYPEWVNGFDLASDVAVATRRKLLAQVAAERTKLLGFHFSYPGIGYAEAFGSAYRFVAA</sequence>
<dbReference type="SMART" id="SM00849">
    <property type="entry name" value="Lactamase_B"/>
    <property type="match status" value="1"/>
</dbReference>
<dbReference type="EMBL" id="CP088156">
    <property type="protein sequence ID" value="UFZ07174.1"/>
    <property type="molecule type" value="Genomic_DNA"/>
</dbReference>
<dbReference type="InterPro" id="IPR001279">
    <property type="entry name" value="Metallo-B-lactamas"/>
</dbReference>
<feature type="domain" description="Metallo-beta-lactamase" evidence="5">
    <location>
        <begin position="91"/>
        <end position="294"/>
    </location>
</feature>